<sequence>MKLTWVFVLCCITTRMICNGESKREEKKSPDTRSPVAEEKRYTLTSGIRYKKSPDTRSPVAEEKRYLTYKRSPDTRSPVAEEKRYLTGGIRYKKSPDTRSPGI</sequence>
<dbReference type="EMBL" id="JBAMIC010000002">
    <property type="protein sequence ID" value="KAK7113587.1"/>
    <property type="molecule type" value="Genomic_DNA"/>
</dbReference>
<evidence type="ECO:0000313" key="3">
    <source>
        <dbReference type="EMBL" id="KAK7113587.1"/>
    </source>
</evidence>
<evidence type="ECO:0000256" key="2">
    <source>
        <dbReference type="SAM" id="SignalP"/>
    </source>
</evidence>
<dbReference type="Proteomes" id="UP001374579">
    <property type="component" value="Unassembled WGS sequence"/>
</dbReference>
<organism evidence="3 4">
    <name type="scientific">Littorina saxatilis</name>
    <dbReference type="NCBI Taxonomy" id="31220"/>
    <lineage>
        <taxon>Eukaryota</taxon>
        <taxon>Metazoa</taxon>
        <taxon>Spiralia</taxon>
        <taxon>Lophotrochozoa</taxon>
        <taxon>Mollusca</taxon>
        <taxon>Gastropoda</taxon>
        <taxon>Caenogastropoda</taxon>
        <taxon>Littorinimorpha</taxon>
        <taxon>Littorinoidea</taxon>
        <taxon>Littorinidae</taxon>
        <taxon>Littorina</taxon>
    </lineage>
</organism>
<feature type="region of interest" description="Disordered" evidence="1">
    <location>
        <begin position="21"/>
        <end position="103"/>
    </location>
</feature>
<dbReference type="AlphaFoldDB" id="A0AAN9BXE1"/>
<evidence type="ECO:0000313" key="4">
    <source>
        <dbReference type="Proteomes" id="UP001374579"/>
    </source>
</evidence>
<feature type="compositionally biased region" description="Basic and acidic residues" evidence="1">
    <location>
        <begin position="21"/>
        <end position="42"/>
    </location>
</feature>
<feature type="compositionally biased region" description="Basic and acidic residues" evidence="1">
    <location>
        <begin position="52"/>
        <end position="85"/>
    </location>
</feature>
<feature type="chain" id="PRO_5042815934" evidence="2">
    <location>
        <begin position="21"/>
        <end position="103"/>
    </location>
</feature>
<keyword evidence="4" id="KW-1185">Reference proteome</keyword>
<evidence type="ECO:0000256" key="1">
    <source>
        <dbReference type="SAM" id="MobiDB-lite"/>
    </source>
</evidence>
<keyword evidence="2" id="KW-0732">Signal</keyword>
<gene>
    <name evidence="3" type="ORF">V1264_012848</name>
</gene>
<feature type="signal peptide" evidence="2">
    <location>
        <begin position="1"/>
        <end position="20"/>
    </location>
</feature>
<comment type="caution">
    <text evidence="3">The sequence shown here is derived from an EMBL/GenBank/DDBJ whole genome shotgun (WGS) entry which is preliminary data.</text>
</comment>
<proteinExistence type="predicted"/>
<accession>A0AAN9BXE1</accession>
<reference evidence="3 4" key="1">
    <citation type="submission" date="2024-02" db="EMBL/GenBank/DDBJ databases">
        <title>Chromosome-scale genome assembly of the rough periwinkle Littorina saxatilis.</title>
        <authorList>
            <person name="De Jode A."/>
            <person name="Faria R."/>
            <person name="Formenti G."/>
            <person name="Sims Y."/>
            <person name="Smith T.P."/>
            <person name="Tracey A."/>
            <person name="Wood J.M.D."/>
            <person name="Zagrodzka Z.B."/>
            <person name="Johannesson K."/>
            <person name="Butlin R.K."/>
            <person name="Leder E.H."/>
        </authorList>
    </citation>
    <scope>NUCLEOTIDE SEQUENCE [LARGE SCALE GENOMIC DNA]</scope>
    <source>
        <strain evidence="3">Snail1</strain>
        <tissue evidence="3">Muscle</tissue>
    </source>
</reference>
<protein>
    <submittedName>
        <fullName evidence="3">Uncharacterized protein</fullName>
    </submittedName>
</protein>
<name>A0AAN9BXE1_9CAEN</name>